<dbReference type="InterPro" id="IPR037090">
    <property type="entry name" value="57_glycoside_trans_central"/>
</dbReference>
<feature type="domain" description="1,4-alpha-glucan branching enzyme C-terminal" evidence="7">
    <location>
        <begin position="447"/>
        <end position="539"/>
    </location>
</feature>
<dbReference type="SUPFAM" id="SSF88688">
    <property type="entry name" value="Families 57/38 glycoside transferase middle domain"/>
    <property type="match status" value="1"/>
</dbReference>
<keyword evidence="9" id="KW-1185">Reference proteome</keyword>
<evidence type="ECO:0000259" key="6">
    <source>
        <dbReference type="Pfam" id="PF03065"/>
    </source>
</evidence>
<dbReference type="OrthoDB" id="9803279at2"/>
<dbReference type="Gene3D" id="3.20.110.10">
    <property type="entry name" value="Glycoside hydrolase 38, N terminal domain"/>
    <property type="match status" value="1"/>
</dbReference>
<keyword evidence="8" id="KW-0378">Hydrolase</keyword>
<organism evidence="8 9">
    <name type="scientific">Amycolatopsis panacis</name>
    <dbReference type="NCBI Taxonomy" id="2340917"/>
    <lineage>
        <taxon>Bacteria</taxon>
        <taxon>Bacillati</taxon>
        <taxon>Actinomycetota</taxon>
        <taxon>Actinomycetes</taxon>
        <taxon>Pseudonocardiales</taxon>
        <taxon>Pseudonocardiaceae</taxon>
        <taxon>Amycolatopsis</taxon>
    </lineage>
</organism>
<reference evidence="8 9" key="1">
    <citation type="submission" date="2018-09" db="EMBL/GenBank/DDBJ databases">
        <title>YIM PH 21725 draft genome.</title>
        <authorList>
            <person name="Miao C."/>
        </authorList>
    </citation>
    <scope>NUCLEOTIDE SEQUENCE [LARGE SCALE GENOMIC DNA]</scope>
    <source>
        <strain evidence="9">YIM PH21725</strain>
    </source>
</reference>
<dbReference type="Pfam" id="PF03065">
    <property type="entry name" value="Glyco_hydro_57"/>
    <property type="match status" value="1"/>
</dbReference>
<feature type="binding site" evidence="4">
    <location>
        <position position="421"/>
    </location>
    <ligand>
        <name>substrate</name>
    </ligand>
</feature>
<dbReference type="GO" id="GO:0030979">
    <property type="term" value="P:alpha-glucan biosynthetic process"/>
    <property type="evidence" value="ECO:0007669"/>
    <property type="project" value="InterPro"/>
</dbReference>
<dbReference type="PANTHER" id="PTHR41695">
    <property type="entry name" value="1,4-ALPHA-GLUCAN BRANCHING ENZYME RV3031-RELATED"/>
    <property type="match status" value="1"/>
</dbReference>
<protein>
    <submittedName>
        <fullName evidence="8">Glycoside hydrolase family 57 protein</fullName>
    </submittedName>
</protein>
<sequence>MACEAARRCRCDSRGGFRGAWQESRRQSRSCGRGGAPVSVRQPEHEGTFCLVLHSHLPWLPHHGSWPVGEEWLYQAWTHSYLPVVDLLRRFADEERRDVLTLGMTPVLAAQLDDPYAIRACHDWLGHWQLRARHASTLWHGDPLLRALAAAEHQTAARATEELETRWRHGFSPILRSLVDSSTIELLGGPLAHPFQPLLDGRVRQFALQAGLADTALRLGRAPAGIWAPECGYAPGLERDYHDAGVQRFLVDGPSLHGDTWAAHPVGESDVICFGRDLEVTYRVWSPKAGYPGHSAYRDFHTWAHEVGLKAARVTGKNVEPQDKAPYDPALAADVLGLHVKDFVETVVTRLRSLRERNDRPALVVAAYDTELFGHWWHEGPAWLEGILRALPEAGVRVTTLQGALESGHVGAPVNLPASSWGSGKDWRVWDGEQVADLVQDNTALQARLLDLIDRSEGTARDAVVDQAVTEAMLALSSDWAFMVTKDSAADYARRRARVHTERFDALSALLHRGDPTRARTLADEYRRVDNPFGHLDARGLRRPSV</sequence>
<dbReference type="InterPro" id="IPR004300">
    <property type="entry name" value="Glyco_hydro_57_N"/>
</dbReference>
<dbReference type="SUPFAM" id="SSF88713">
    <property type="entry name" value="Glycoside hydrolase/deacetylase"/>
    <property type="match status" value="1"/>
</dbReference>
<feature type="active site" description="Nucleophile" evidence="3">
    <location>
        <position position="230"/>
    </location>
</feature>
<dbReference type="InterPro" id="IPR040042">
    <property type="entry name" value="Branching_enz_MT3115-like"/>
</dbReference>
<dbReference type="InterPro" id="IPR011330">
    <property type="entry name" value="Glyco_hydro/deAcase_b/a-brl"/>
</dbReference>
<feature type="active site" description="Proton donor" evidence="3">
    <location>
        <position position="369"/>
    </location>
</feature>
<comment type="caution">
    <text evidence="8">The sequence shown here is derived from an EMBL/GenBank/DDBJ whole genome shotgun (WGS) entry which is preliminary data.</text>
</comment>
<feature type="domain" description="Glycoside hydrolase family 57 N-terminal" evidence="6">
    <location>
        <begin position="51"/>
        <end position="401"/>
    </location>
</feature>
<proteinExistence type="inferred from homology"/>
<dbReference type="EMBL" id="QZFV01000043">
    <property type="protein sequence ID" value="RJQ90048.1"/>
    <property type="molecule type" value="Genomic_DNA"/>
</dbReference>
<dbReference type="AlphaFoldDB" id="A0A419IA40"/>
<dbReference type="Gene3D" id="1.20.1430.10">
    <property type="entry name" value="Families 57/38 glycoside transferase, middle domain"/>
    <property type="match status" value="1"/>
</dbReference>
<feature type="binding site" evidence="4">
    <location>
        <position position="479"/>
    </location>
    <ligand>
        <name>substrate</name>
    </ligand>
</feature>
<evidence type="ECO:0000259" key="7">
    <source>
        <dbReference type="Pfam" id="PF09210"/>
    </source>
</evidence>
<evidence type="ECO:0000313" key="8">
    <source>
        <dbReference type="EMBL" id="RJQ90048.1"/>
    </source>
</evidence>
<dbReference type="Pfam" id="PF09210">
    <property type="entry name" value="BE_C"/>
    <property type="match status" value="1"/>
</dbReference>
<gene>
    <name evidence="8" type="ORF">D5S19_03580</name>
</gene>
<dbReference type="InterPro" id="IPR015293">
    <property type="entry name" value="BE_C"/>
</dbReference>
<dbReference type="GO" id="GO:0003844">
    <property type="term" value="F:1,4-alpha-glucan branching enzyme activity"/>
    <property type="evidence" value="ECO:0007669"/>
    <property type="project" value="InterPro"/>
</dbReference>
<evidence type="ECO:0000256" key="1">
    <source>
        <dbReference type="ARBA" id="ARBA00006821"/>
    </source>
</evidence>
<feature type="binding site" evidence="4">
    <location>
        <position position="276"/>
    </location>
    <ligand>
        <name>substrate</name>
    </ligand>
</feature>
<dbReference type="InterPro" id="IPR027291">
    <property type="entry name" value="Glyco_hydro_38_N_sf"/>
</dbReference>
<evidence type="ECO:0000256" key="5">
    <source>
        <dbReference type="RuleBase" id="RU361196"/>
    </source>
</evidence>
<dbReference type="InterPro" id="IPR028995">
    <property type="entry name" value="Glyco_hydro_57/38_cen_sf"/>
</dbReference>
<evidence type="ECO:0000256" key="3">
    <source>
        <dbReference type="PIRSR" id="PIRSR640042-1"/>
    </source>
</evidence>
<evidence type="ECO:0000256" key="4">
    <source>
        <dbReference type="PIRSR" id="PIRSR640042-2"/>
    </source>
</evidence>
<evidence type="ECO:0000256" key="2">
    <source>
        <dbReference type="ARBA" id="ARBA00023277"/>
    </source>
</evidence>
<name>A0A419IA40_9PSEU</name>
<keyword evidence="2 5" id="KW-0119">Carbohydrate metabolism</keyword>
<feature type="binding site" evidence="4">
    <location>
        <position position="293"/>
    </location>
    <ligand>
        <name>substrate</name>
    </ligand>
</feature>
<accession>A0A419IA40</accession>
<dbReference type="Proteomes" id="UP000285112">
    <property type="component" value="Unassembled WGS sequence"/>
</dbReference>
<comment type="similarity">
    <text evidence="1 5">Belongs to the glycosyl hydrolase 57 family.</text>
</comment>
<dbReference type="GO" id="GO:0005576">
    <property type="term" value="C:extracellular region"/>
    <property type="evidence" value="ECO:0007669"/>
    <property type="project" value="TreeGrafter"/>
</dbReference>
<dbReference type="GO" id="GO:0016787">
    <property type="term" value="F:hydrolase activity"/>
    <property type="evidence" value="ECO:0007669"/>
    <property type="project" value="UniProtKB-KW"/>
</dbReference>
<evidence type="ECO:0000313" key="9">
    <source>
        <dbReference type="Proteomes" id="UP000285112"/>
    </source>
</evidence>
<dbReference type="PANTHER" id="PTHR41695:SF1">
    <property type="entry name" value="1,4-ALPHA-GLUCAN BRANCHING ENZYME TK1436"/>
    <property type="match status" value="1"/>
</dbReference>